<organism evidence="1 2">
    <name type="scientific">Bradyrhizobium aeschynomenes</name>
    <dbReference type="NCBI Taxonomy" id="2734909"/>
    <lineage>
        <taxon>Bacteria</taxon>
        <taxon>Pseudomonadati</taxon>
        <taxon>Pseudomonadota</taxon>
        <taxon>Alphaproteobacteria</taxon>
        <taxon>Hyphomicrobiales</taxon>
        <taxon>Nitrobacteraceae</taxon>
        <taxon>Bradyrhizobium</taxon>
    </lineage>
</organism>
<evidence type="ECO:0000313" key="2">
    <source>
        <dbReference type="Proteomes" id="UP000886476"/>
    </source>
</evidence>
<proteinExistence type="predicted"/>
<dbReference type="EMBL" id="JABFDN010000007">
    <property type="protein sequence ID" value="NPU67529.1"/>
    <property type="molecule type" value="Genomic_DNA"/>
</dbReference>
<name>A0ABX2CH64_9BRAD</name>
<dbReference type="RefSeq" id="WP_172112613.1">
    <property type="nucleotide sequence ID" value="NZ_JABFDN010000007.1"/>
</dbReference>
<sequence>MAAFLDICRFLPSAGGTTDWTYAAAVQGYQSPAAAGAVNGRLYKYRAESTDLTQWEIGEGAYTSSTGTLARTTILFTSAGTTAKVNFSAVPHVAIVALKEDLLSIEEANGFTTMQQAQGRANLNAASVARTRTVITSGSGSYTTPSGCKTLLVRMVGGGGGGGGSSNSSGNGGSGGAGGNTTFGSSFLVANGGAGGSGSGGPTANGGAASGGDINQSGGYGAASVGAGSGPQGATIGGAGAASALGPGTPGGWPNAGGLNATSYGAGGSGAGGPASSTGYSGGGGASGGYCEKLISSPASSYAVAVGAGGSAGSAGTGGVPGSAGGAGIIIIDEFY</sequence>
<evidence type="ECO:0000313" key="1">
    <source>
        <dbReference type="EMBL" id="NPU67529.1"/>
    </source>
</evidence>
<dbReference type="Proteomes" id="UP000886476">
    <property type="component" value="Unassembled WGS sequence"/>
</dbReference>
<comment type="caution">
    <text evidence="1">The sequence shown here is derived from an EMBL/GenBank/DDBJ whole genome shotgun (WGS) entry which is preliminary data.</text>
</comment>
<gene>
    <name evidence="1" type="ORF">HL667_21175</name>
</gene>
<protein>
    <submittedName>
        <fullName evidence="1">Uncharacterized protein</fullName>
    </submittedName>
</protein>
<keyword evidence="2" id="KW-1185">Reference proteome</keyword>
<accession>A0ABX2CH64</accession>
<reference evidence="1" key="1">
    <citation type="submission" date="2020-05" db="EMBL/GenBank/DDBJ databases">
        <title>Nod-independent and nitrogen-fixing Bradyrhizobium aeschynomene sp. nov. isolated from nodules of Aeschynomene indica.</title>
        <authorList>
            <person name="Zhang Z."/>
        </authorList>
    </citation>
    <scope>NUCLEOTIDE SEQUENCE</scope>
    <source>
        <strain evidence="1">83012</strain>
    </source>
</reference>